<dbReference type="Gene3D" id="3.50.30.50">
    <property type="entry name" value="Putative cyclase"/>
    <property type="match status" value="1"/>
</dbReference>
<keyword evidence="2" id="KW-1185">Reference proteome</keyword>
<dbReference type="PANTHER" id="PTHR31118">
    <property type="entry name" value="CYCLASE-LIKE PROTEIN 2"/>
    <property type="match status" value="1"/>
</dbReference>
<dbReference type="AlphaFoldDB" id="A0AA96GUA3"/>
<dbReference type="EMBL" id="CP116968">
    <property type="protein sequence ID" value="WNM64234.1"/>
    <property type="molecule type" value="Genomic_DNA"/>
</dbReference>
<organism evidence="1 2">
    <name type="scientific">Candidatus Nitrospira neomarina</name>
    <dbReference type="NCBI Taxonomy" id="3020899"/>
    <lineage>
        <taxon>Bacteria</taxon>
        <taxon>Pseudomonadati</taxon>
        <taxon>Nitrospirota</taxon>
        <taxon>Nitrospiria</taxon>
        <taxon>Nitrospirales</taxon>
        <taxon>Nitrospiraceae</taxon>
        <taxon>Nitrospira</taxon>
    </lineage>
</organism>
<evidence type="ECO:0000313" key="1">
    <source>
        <dbReference type="EMBL" id="WNM64234.1"/>
    </source>
</evidence>
<evidence type="ECO:0000313" key="2">
    <source>
        <dbReference type="Proteomes" id="UP001302494"/>
    </source>
</evidence>
<gene>
    <name evidence="1" type="ORF">PQG83_02210</name>
</gene>
<dbReference type="Pfam" id="PF04199">
    <property type="entry name" value="Cyclase"/>
    <property type="match status" value="1"/>
</dbReference>
<dbReference type="Proteomes" id="UP001302494">
    <property type="component" value="Chromosome"/>
</dbReference>
<dbReference type="RefSeq" id="WP_312749161.1">
    <property type="nucleotide sequence ID" value="NZ_CP116968.1"/>
</dbReference>
<proteinExistence type="predicted"/>
<name>A0AA96GUA3_9BACT</name>
<sequence length="201" mass="22452">MPLYPGMVQRPEDPPFQMERVRDRKNGEKFHISKISMSSHAGTHIGAPVTCGNSFHDNEQTEFSATIGLAKVIEIQDKNSIKAEELKKHRIYSHDRILLKIRNSASDWDSGHPHENTIFLDRTAAAWLAERRVSTVGIDALFIGGKHESEIARLLIQAGIVIIEGLEFSRVKPGEYMLICLPLKIPKGDGAPARAILQPVR</sequence>
<dbReference type="GO" id="GO:0019441">
    <property type="term" value="P:L-tryptophan catabolic process to kynurenine"/>
    <property type="evidence" value="ECO:0007669"/>
    <property type="project" value="InterPro"/>
</dbReference>
<accession>A0AA96GUA3</accession>
<dbReference type="InterPro" id="IPR037175">
    <property type="entry name" value="KFase_sf"/>
</dbReference>
<dbReference type="GO" id="GO:0004061">
    <property type="term" value="F:arylformamidase activity"/>
    <property type="evidence" value="ECO:0007669"/>
    <property type="project" value="InterPro"/>
</dbReference>
<dbReference type="KEGG" id="nneo:PQG83_02210"/>
<protein>
    <submittedName>
        <fullName evidence="1">Cyclase family protein</fullName>
    </submittedName>
</protein>
<dbReference type="InterPro" id="IPR007325">
    <property type="entry name" value="KFase/CYL"/>
</dbReference>
<dbReference type="PANTHER" id="PTHR31118:SF32">
    <property type="entry name" value="KYNURENINE FORMAMIDASE"/>
    <property type="match status" value="1"/>
</dbReference>
<reference evidence="1 2" key="1">
    <citation type="submission" date="2023-01" db="EMBL/GenBank/DDBJ databases">
        <title>Cultivation and genomic characterization of new, ubiquitous marine nitrite-oxidizing bacteria from the Nitrospirales.</title>
        <authorList>
            <person name="Mueller A.J."/>
            <person name="Daebeler A."/>
            <person name="Herbold C.W."/>
            <person name="Kirkegaard R.H."/>
            <person name="Daims H."/>
        </authorList>
    </citation>
    <scope>NUCLEOTIDE SEQUENCE [LARGE SCALE GENOMIC DNA]</scope>
    <source>
        <strain evidence="1 2">DK</strain>
    </source>
</reference>
<dbReference type="SUPFAM" id="SSF102198">
    <property type="entry name" value="Putative cyclase"/>
    <property type="match status" value="1"/>
</dbReference>